<comment type="caution">
    <text evidence="2">The sequence shown here is derived from an EMBL/GenBank/DDBJ whole genome shotgun (WGS) entry which is preliminary data.</text>
</comment>
<accession>A0AAE0WFX7</accession>
<dbReference type="EMBL" id="JAEAOA010002353">
    <property type="protein sequence ID" value="KAK3612691.1"/>
    <property type="molecule type" value="Genomic_DNA"/>
</dbReference>
<dbReference type="Proteomes" id="UP001195483">
    <property type="component" value="Unassembled WGS sequence"/>
</dbReference>
<keyword evidence="3" id="KW-1185">Reference proteome</keyword>
<dbReference type="AlphaFoldDB" id="A0AAE0WFX7"/>
<reference evidence="2" key="2">
    <citation type="journal article" date="2021" name="Genome Biol. Evol.">
        <title>Developing a high-quality reference genome for a parasitic bivalve with doubly uniparental inheritance (Bivalvia: Unionida).</title>
        <authorList>
            <person name="Smith C.H."/>
        </authorList>
    </citation>
    <scope>NUCLEOTIDE SEQUENCE</scope>
    <source>
        <strain evidence="2">CHS0354</strain>
        <tissue evidence="2">Mantle</tissue>
    </source>
</reference>
<sequence>MRELLSTETHSWVGGSKVPDGWKKDVASTEILERRITDFGTAKVSLNQNKARLSSKRDLNQILYRCVYRLWVTHGIGRTGYSAHGSGSTGTLQSPLNQRNH</sequence>
<feature type="region of interest" description="Disordered" evidence="1">
    <location>
        <begin position="79"/>
        <end position="101"/>
    </location>
</feature>
<reference evidence="2" key="1">
    <citation type="journal article" date="2021" name="Genome Biol. Evol.">
        <title>A High-Quality Reference Genome for a Parasitic Bivalve with Doubly Uniparental Inheritance (Bivalvia: Unionida).</title>
        <authorList>
            <person name="Smith C.H."/>
        </authorList>
    </citation>
    <scope>NUCLEOTIDE SEQUENCE</scope>
    <source>
        <strain evidence="2">CHS0354</strain>
    </source>
</reference>
<protein>
    <submittedName>
        <fullName evidence="2">Uncharacterized protein</fullName>
    </submittedName>
</protein>
<organism evidence="2 3">
    <name type="scientific">Potamilus streckersoni</name>
    <dbReference type="NCBI Taxonomy" id="2493646"/>
    <lineage>
        <taxon>Eukaryota</taxon>
        <taxon>Metazoa</taxon>
        <taxon>Spiralia</taxon>
        <taxon>Lophotrochozoa</taxon>
        <taxon>Mollusca</taxon>
        <taxon>Bivalvia</taxon>
        <taxon>Autobranchia</taxon>
        <taxon>Heteroconchia</taxon>
        <taxon>Palaeoheterodonta</taxon>
        <taxon>Unionida</taxon>
        <taxon>Unionoidea</taxon>
        <taxon>Unionidae</taxon>
        <taxon>Ambleminae</taxon>
        <taxon>Lampsilini</taxon>
        <taxon>Potamilus</taxon>
    </lineage>
</organism>
<feature type="compositionally biased region" description="Polar residues" evidence="1">
    <location>
        <begin position="85"/>
        <end position="101"/>
    </location>
</feature>
<evidence type="ECO:0000256" key="1">
    <source>
        <dbReference type="SAM" id="MobiDB-lite"/>
    </source>
</evidence>
<reference evidence="2" key="3">
    <citation type="submission" date="2023-05" db="EMBL/GenBank/DDBJ databases">
        <authorList>
            <person name="Smith C.H."/>
        </authorList>
    </citation>
    <scope>NUCLEOTIDE SEQUENCE</scope>
    <source>
        <strain evidence="2">CHS0354</strain>
        <tissue evidence="2">Mantle</tissue>
    </source>
</reference>
<gene>
    <name evidence="2" type="ORF">CHS0354_042217</name>
</gene>
<evidence type="ECO:0000313" key="3">
    <source>
        <dbReference type="Proteomes" id="UP001195483"/>
    </source>
</evidence>
<name>A0AAE0WFX7_9BIVA</name>
<proteinExistence type="predicted"/>
<evidence type="ECO:0000313" key="2">
    <source>
        <dbReference type="EMBL" id="KAK3612691.1"/>
    </source>
</evidence>